<name>A0ABR8UN54_9MICC</name>
<protein>
    <submittedName>
        <fullName evidence="2">Uncharacterized protein</fullName>
    </submittedName>
</protein>
<dbReference type="EMBL" id="JACSQD010000001">
    <property type="protein sequence ID" value="MBD7993983.1"/>
    <property type="molecule type" value="Genomic_DNA"/>
</dbReference>
<evidence type="ECO:0000313" key="3">
    <source>
        <dbReference type="Proteomes" id="UP000609874"/>
    </source>
</evidence>
<feature type="transmembrane region" description="Helical" evidence="1">
    <location>
        <begin position="37"/>
        <end position="56"/>
    </location>
</feature>
<keyword evidence="1" id="KW-0472">Membrane</keyword>
<evidence type="ECO:0000313" key="2">
    <source>
        <dbReference type="EMBL" id="MBD7993983.1"/>
    </source>
</evidence>
<proteinExistence type="predicted"/>
<keyword evidence="3" id="KW-1185">Reference proteome</keyword>
<gene>
    <name evidence="2" type="ORF">H9639_01550</name>
</gene>
<dbReference type="RefSeq" id="WP_191806381.1">
    <property type="nucleotide sequence ID" value="NZ_JACSQD010000001.1"/>
</dbReference>
<feature type="transmembrane region" description="Helical" evidence="1">
    <location>
        <begin position="12"/>
        <end position="31"/>
    </location>
</feature>
<reference evidence="2 3" key="1">
    <citation type="submission" date="2020-08" db="EMBL/GenBank/DDBJ databases">
        <title>A Genomic Blueprint of the Chicken Gut Microbiome.</title>
        <authorList>
            <person name="Gilroy R."/>
            <person name="Ravi A."/>
            <person name="Getino M."/>
            <person name="Pursley I."/>
            <person name="Horton D.L."/>
            <person name="Alikhan N.-F."/>
            <person name="Baker D."/>
            <person name="Gharbi K."/>
            <person name="Hall N."/>
            <person name="Watson M."/>
            <person name="Adriaenssens E.M."/>
            <person name="Foster-Nyarko E."/>
            <person name="Jarju S."/>
            <person name="Secka A."/>
            <person name="Antonio M."/>
            <person name="Oren A."/>
            <person name="Chaudhuri R."/>
            <person name="La Ragione R.M."/>
            <person name="Hildebrand F."/>
            <person name="Pallen M.J."/>
        </authorList>
    </citation>
    <scope>NUCLEOTIDE SEQUENCE [LARGE SCALE GENOMIC DNA]</scope>
    <source>
        <strain evidence="2 3">Sa2CUA1</strain>
    </source>
</reference>
<organism evidence="2 3">
    <name type="scientific">Arthrobacter gallicola</name>
    <dbReference type="NCBI Taxonomy" id="2762225"/>
    <lineage>
        <taxon>Bacteria</taxon>
        <taxon>Bacillati</taxon>
        <taxon>Actinomycetota</taxon>
        <taxon>Actinomycetes</taxon>
        <taxon>Micrococcales</taxon>
        <taxon>Micrococcaceae</taxon>
        <taxon>Arthrobacter</taxon>
    </lineage>
</organism>
<dbReference type="Proteomes" id="UP000609874">
    <property type="component" value="Unassembled WGS sequence"/>
</dbReference>
<keyword evidence="1" id="KW-0812">Transmembrane</keyword>
<sequence length="111" mass="12706">MREFVKLPRWAWGMVGSLTGWLIGMGILRLVKGDAPLPVSLLLLLSGTALLGFAYIHRAQGQSPQRLAEKRSAEVEKRWEQEAYQRELEDRRREYEAHLRRSRQHPGGGSP</sequence>
<keyword evidence="1" id="KW-1133">Transmembrane helix</keyword>
<comment type="caution">
    <text evidence="2">The sequence shown here is derived from an EMBL/GenBank/DDBJ whole genome shotgun (WGS) entry which is preliminary data.</text>
</comment>
<accession>A0ABR8UN54</accession>
<evidence type="ECO:0000256" key="1">
    <source>
        <dbReference type="SAM" id="Phobius"/>
    </source>
</evidence>